<name>A0A080ZNM4_PHYNI</name>
<gene>
    <name evidence="2" type="ORF">F444_14910</name>
</gene>
<evidence type="ECO:0000313" key="2">
    <source>
        <dbReference type="EMBL" id="ETO68235.1"/>
    </source>
</evidence>
<evidence type="ECO:0000313" key="3">
    <source>
        <dbReference type="Proteomes" id="UP000028582"/>
    </source>
</evidence>
<evidence type="ECO:0000256" key="1">
    <source>
        <dbReference type="SAM" id="MobiDB-lite"/>
    </source>
</evidence>
<dbReference type="Proteomes" id="UP000028582">
    <property type="component" value="Unassembled WGS sequence"/>
</dbReference>
<feature type="region of interest" description="Disordered" evidence="1">
    <location>
        <begin position="1"/>
        <end position="35"/>
    </location>
</feature>
<organism evidence="2 3">
    <name type="scientific">Phytophthora nicotianae P1976</name>
    <dbReference type="NCBI Taxonomy" id="1317066"/>
    <lineage>
        <taxon>Eukaryota</taxon>
        <taxon>Sar</taxon>
        <taxon>Stramenopiles</taxon>
        <taxon>Oomycota</taxon>
        <taxon>Peronosporomycetes</taxon>
        <taxon>Peronosporales</taxon>
        <taxon>Peronosporaceae</taxon>
        <taxon>Phytophthora</taxon>
    </lineage>
</organism>
<protein>
    <submittedName>
        <fullName evidence="2">Uncharacterized protein</fullName>
    </submittedName>
</protein>
<accession>A0A080ZNM4</accession>
<dbReference type="EMBL" id="ANJA01002740">
    <property type="protein sequence ID" value="ETO68235.1"/>
    <property type="molecule type" value="Genomic_DNA"/>
</dbReference>
<reference evidence="2 3" key="1">
    <citation type="submission" date="2013-11" db="EMBL/GenBank/DDBJ databases">
        <title>The Genome Sequence of Phytophthora parasitica P1976.</title>
        <authorList>
            <consortium name="The Broad Institute Genomics Platform"/>
            <person name="Russ C."/>
            <person name="Tyler B."/>
            <person name="Panabieres F."/>
            <person name="Shan W."/>
            <person name="Tripathy S."/>
            <person name="Grunwald N."/>
            <person name="Machado M."/>
            <person name="Johnson C.S."/>
            <person name="Walker B."/>
            <person name="Young S."/>
            <person name="Zeng Q."/>
            <person name="Gargeya S."/>
            <person name="Fitzgerald M."/>
            <person name="Haas B."/>
            <person name="Abouelleil A."/>
            <person name="Allen A.W."/>
            <person name="Alvarado L."/>
            <person name="Arachchi H.M."/>
            <person name="Berlin A.M."/>
            <person name="Chapman S.B."/>
            <person name="Gainer-Dewar J."/>
            <person name="Goldberg J."/>
            <person name="Griggs A."/>
            <person name="Gujja S."/>
            <person name="Hansen M."/>
            <person name="Howarth C."/>
            <person name="Imamovic A."/>
            <person name="Ireland A."/>
            <person name="Larimer J."/>
            <person name="McCowan C."/>
            <person name="Murphy C."/>
            <person name="Pearson M."/>
            <person name="Poon T.W."/>
            <person name="Priest M."/>
            <person name="Roberts A."/>
            <person name="Saif S."/>
            <person name="Shea T."/>
            <person name="Sisk P."/>
            <person name="Sykes S."/>
            <person name="Wortman J."/>
            <person name="Nusbaum C."/>
            <person name="Birren B."/>
        </authorList>
    </citation>
    <scope>NUCLEOTIDE SEQUENCE [LARGE SCALE GENOMIC DNA]</scope>
    <source>
        <strain evidence="2 3">P1976</strain>
    </source>
</reference>
<proteinExistence type="predicted"/>
<feature type="compositionally biased region" description="Basic residues" evidence="1">
    <location>
        <begin position="22"/>
        <end position="31"/>
    </location>
</feature>
<sequence>MPRGTAKGGAKEPAKTAGGKAQAKRSKRHSKGLALKEATKVVSEVDASGASAASKLSPQSVALNVLRRPSEPTVRVPESTVLVLRTRPRPGSSTLCLGAPWKGTLQCPASTALPACIRSLVITSITVQDA</sequence>
<dbReference type="AlphaFoldDB" id="A0A080ZNM4"/>
<comment type="caution">
    <text evidence="2">The sequence shown here is derived from an EMBL/GenBank/DDBJ whole genome shotgun (WGS) entry which is preliminary data.</text>
</comment>